<evidence type="ECO:0008006" key="4">
    <source>
        <dbReference type="Google" id="ProtNLM"/>
    </source>
</evidence>
<evidence type="ECO:0000256" key="1">
    <source>
        <dbReference type="SAM" id="SignalP"/>
    </source>
</evidence>
<protein>
    <recommendedName>
        <fullName evidence="4">Lipoprotein</fullName>
    </recommendedName>
</protein>
<organism evidence="2 3">
    <name type="scientific">Microvirga thermotolerans</name>
    <dbReference type="NCBI Taxonomy" id="2651334"/>
    <lineage>
        <taxon>Bacteria</taxon>
        <taxon>Pseudomonadati</taxon>
        <taxon>Pseudomonadota</taxon>
        <taxon>Alphaproteobacteria</taxon>
        <taxon>Hyphomicrobiales</taxon>
        <taxon>Methylobacteriaceae</taxon>
        <taxon>Microvirga</taxon>
    </lineage>
</organism>
<dbReference type="Proteomes" id="UP000325614">
    <property type="component" value="Chromosome"/>
</dbReference>
<keyword evidence="3" id="KW-1185">Reference proteome</keyword>
<feature type="signal peptide" evidence="1">
    <location>
        <begin position="1"/>
        <end position="27"/>
    </location>
</feature>
<name>A0A5P9JUX2_9HYPH</name>
<dbReference type="RefSeq" id="WP_152585624.1">
    <property type="nucleotide sequence ID" value="NZ_CP045423.1"/>
</dbReference>
<proteinExistence type="predicted"/>
<sequence length="139" mass="14474">MGRSMPFLRPSIGISLLAALLAAGGCAAPADPAADERTWSGTLGARLRSGVQAIREATPDLPRVSRVVYASERCLISEEGSPDCGAAALRICTARGYGAGRALDTASVNACRPRTIEHLQSGDGPACRTKYQVTAALCW</sequence>
<gene>
    <name evidence="2" type="ORF">GDR74_06940</name>
</gene>
<dbReference type="KEGG" id="mico:GDR74_06940"/>
<evidence type="ECO:0000313" key="3">
    <source>
        <dbReference type="Proteomes" id="UP000325614"/>
    </source>
</evidence>
<evidence type="ECO:0000313" key="2">
    <source>
        <dbReference type="EMBL" id="QFU15979.1"/>
    </source>
</evidence>
<accession>A0A5P9JUX2</accession>
<dbReference type="EMBL" id="CP045423">
    <property type="protein sequence ID" value="QFU15979.1"/>
    <property type="molecule type" value="Genomic_DNA"/>
</dbReference>
<reference evidence="2 3" key="1">
    <citation type="submission" date="2019-10" db="EMBL/GenBank/DDBJ databases">
        <title>Isolation, Identification of Microvirga thermotolerans HR1, a novel thermophilic bacterium and Comparative Genomics of the genus Microvirga.</title>
        <authorList>
            <person name="Li J."/>
            <person name="Zhang W."/>
            <person name="Lin M."/>
            <person name="Wang J."/>
        </authorList>
    </citation>
    <scope>NUCLEOTIDE SEQUENCE [LARGE SCALE GENOMIC DNA]</scope>
    <source>
        <strain evidence="2 3">HR1</strain>
    </source>
</reference>
<feature type="chain" id="PRO_5025033248" description="Lipoprotein" evidence="1">
    <location>
        <begin position="28"/>
        <end position="139"/>
    </location>
</feature>
<keyword evidence="1" id="KW-0732">Signal</keyword>
<dbReference type="AlphaFoldDB" id="A0A5P9JUX2"/>
<dbReference type="PROSITE" id="PS51257">
    <property type="entry name" value="PROKAR_LIPOPROTEIN"/>
    <property type="match status" value="1"/>
</dbReference>